<dbReference type="InterPro" id="IPR029044">
    <property type="entry name" value="Nucleotide-diphossugar_trans"/>
</dbReference>
<feature type="domain" description="Glycosyltransferase 2-like" evidence="9">
    <location>
        <begin position="13"/>
        <end position="174"/>
    </location>
</feature>
<evidence type="ECO:0000259" key="9">
    <source>
        <dbReference type="Pfam" id="PF00535"/>
    </source>
</evidence>
<dbReference type="GO" id="GO:0005886">
    <property type="term" value="C:plasma membrane"/>
    <property type="evidence" value="ECO:0007669"/>
    <property type="project" value="TreeGrafter"/>
</dbReference>
<dbReference type="PANTHER" id="PTHR48090:SF3">
    <property type="entry name" value="UNDECAPRENYL-PHOSPHATE 4-DEOXY-4-FORMAMIDO-L-ARABINOSE TRANSFERASE"/>
    <property type="match status" value="1"/>
</dbReference>
<dbReference type="GO" id="GO:0009103">
    <property type="term" value="P:lipopolysaccharide biosynthetic process"/>
    <property type="evidence" value="ECO:0007669"/>
    <property type="project" value="UniProtKB-KW"/>
</dbReference>
<dbReference type="Pfam" id="PF00535">
    <property type="entry name" value="Glycos_transf_2"/>
    <property type="match status" value="1"/>
</dbReference>
<dbReference type="EMBL" id="DSRD01000620">
    <property type="protein sequence ID" value="HGW94589.1"/>
    <property type="molecule type" value="Genomic_DNA"/>
</dbReference>
<reference evidence="10" key="1">
    <citation type="journal article" date="2020" name="mSystems">
        <title>Genome- and Community-Level Interaction Insights into Carbon Utilization and Element Cycling Functions of Hydrothermarchaeota in Hydrothermal Sediment.</title>
        <authorList>
            <person name="Zhou Z."/>
            <person name="Liu Y."/>
            <person name="Xu W."/>
            <person name="Pan J."/>
            <person name="Luo Z.H."/>
            <person name="Li M."/>
        </authorList>
    </citation>
    <scope>NUCLEOTIDE SEQUENCE [LARGE SCALE GENOMIC DNA]</scope>
    <source>
        <strain evidence="10">SpSt-402</strain>
    </source>
</reference>
<keyword evidence="3 10" id="KW-0808">Transferase</keyword>
<name>A0A832H2U8_9CYAN</name>
<keyword evidence="2" id="KW-0328">Glycosyltransferase</keyword>
<feature type="transmembrane region" description="Helical" evidence="8">
    <location>
        <begin position="278"/>
        <end position="296"/>
    </location>
</feature>
<protein>
    <submittedName>
        <fullName evidence="10">Glycosyltransferase</fullName>
    </submittedName>
</protein>
<comment type="caution">
    <text evidence="10">The sequence shown here is derived from an EMBL/GenBank/DDBJ whole genome shotgun (WGS) entry which is preliminary data.</text>
</comment>
<evidence type="ECO:0000256" key="8">
    <source>
        <dbReference type="SAM" id="Phobius"/>
    </source>
</evidence>
<evidence type="ECO:0000256" key="4">
    <source>
        <dbReference type="ARBA" id="ARBA00022692"/>
    </source>
</evidence>
<keyword evidence="6 8" id="KW-1133">Transmembrane helix</keyword>
<keyword evidence="5" id="KW-0448">Lipopolysaccharide biosynthesis</keyword>
<dbReference type="AlphaFoldDB" id="A0A832H2U8"/>
<evidence type="ECO:0000313" key="10">
    <source>
        <dbReference type="EMBL" id="HGW94589.1"/>
    </source>
</evidence>
<accession>A0A832H2U8</accession>
<evidence type="ECO:0000256" key="2">
    <source>
        <dbReference type="ARBA" id="ARBA00022676"/>
    </source>
</evidence>
<evidence type="ECO:0000256" key="1">
    <source>
        <dbReference type="ARBA" id="ARBA00022475"/>
    </source>
</evidence>
<dbReference type="Gene3D" id="3.90.550.10">
    <property type="entry name" value="Spore Coat Polysaccharide Biosynthesis Protein SpsA, Chain A"/>
    <property type="match status" value="1"/>
</dbReference>
<sequence>MSPVNQRADMLVSVVSPVRNAESWIATYLQDVSALLANEYKDYEIVLVDNASTDGTVEIVERLQQELRNIQLYSLARPIPHESAFVVGLEQAIGDGVVTLDAAFDPVDPIPEMVHLSYSGVDIVYGLRSDRLQRSFSLYNGLSRIFFQLYRFVTKENLPIAASTLRLYTRRAINSFLDNSDRYSLFPVIGAFSGLRYRTFNYERLNRTGQPVNQSYSAAVSRAFRLFFLSSHYPLRLLTFTALAGAFLNVLYSIYVVLVNIFKSRVAEGWTTLSLQNSVMFFILFMILAVLSEYIARLVITNQNRPFYLVTRESRSLVLLRKHDINVTRPKD</sequence>
<keyword evidence="4 8" id="KW-0812">Transmembrane</keyword>
<proteinExistence type="predicted"/>
<evidence type="ECO:0000256" key="5">
    <source>
        <dbReference type="ARBA" id="ARBA00022985"/>
    </source>
</evidence>
<gene>
    <name evidence="10" type="ORF">ENR47_09945</name>
</gene>
<keyword evidence="7 8" id="KW-0472">Membrane</keyword>
<evidence type="ECO:0000256" key="7">
    <source>
        <dbReference type="ARBA" id="ARBA00023136"/>
    </source>
</evidence>
<dbReference type="GO" id="GO:0016757">
    <property type="term" value="F:glycosyltransferase activity"/>
    <property type="evidence" value="ECO:0007669"/>
    <property type="project" value="UniProtKB-KW"/>
</dbReference>
<feature type="transmembrane region" description="Helical" evidence="8">
    <location>
        <begin position="235"/>
        <end position="258"/>
    </location>
</feature>
<dbReference type="PANTHER" id="PTHR48090">
    <property type="entry name" value="UNDECAPRENYL-PHOSPHATE 4-DEOXY-4-FORMAMIDO-L-ARABINOSE TRANSFERASE-RELATED"/>
    <property type="match status" value="1"/>
</dbReference>
<dbReference type="InterPro" id="IPR001173">
    <property type="entry name" value="Glyco_trans_2-like"/>
</dbReference>
<keyword evidence="1" id="KW-1003">Cell membrane</keyword>
<evidence type="ECO:0000256" key="6">
    <source>
        <dbReference type="ARBA" id="ARBA00022989"/>
    </source>
</evidence>
<evidence type="ECO:0000256" key="3">
    <source>
        <dbReference type="ARBA" id="ARBA00022679"/>
    </source>
</evidence>
<organism evidence="10">
    <name type="scientific">Oscillatoriales cyanobacterium SpSt-402</name>
    <dbReference type="NCBI Taxonomy" id="2282168"/>
    <lineage>
        <taxon>Bacteria</taxon>
        <taxon>Bacillati</taxon>
        <taxon>Cyanobacteriota</taxon>
        <taxon>Cyanophyceae</taxon>
        <taxon>Oscillatoriophycideae</taxon>
        <taxon>Oscillatoriales</taxon>
    </lineage>
</organism>
<dbReference type="SUPFAM" id="SSF53448">
    <property type="entry name" value="Nucleotide-diphospho-sugar transferases"/>
    <property type="match status" value="1"/>
</dbReference>
<dbReference type="InterPro" id="IPR050256">
    <property type="entry name" value="Glycosyltransferase_2"/>
</dbReference>